<organism evidence="7 8">
    <name type="scientific">Paenibacillus hunanensis</name>
    <dbReference type="NCBI Taxonomy" id="539262"/>
    <lineage>
        <taxon>Bacteria</taxon>
        <taxon>Bacillati</taxon>
        <taxon>Bacillota</taxon>
        <taxon>Bacilli</taxon>
        <taxon>Bacillales</taxon>
        <taxon>Paenibacillaceae</taxon>
        <taxon>Paenibacillus</taxon>
    </lineage>
</organism>
<dbReference type="InterPro" id="IPR056823">
    <property type="entry name" value="TEN-like_YD-shell"/>
</dbReference>
<feature type="region of interest" description="Disordered" evidence="4">
    <location>
        <begin position="1"/>
        <end position="43"/>
    </location>
</feature>
<dbReference type="InterPro" id="IPR027797">
    <property type="entry name" value="PT-TG_dom"/>
</dbReference>
<dbReference type="Proteomes" id="UP001185028">
    <property type="component" value="Unassembled WGS sequence"/>
</dbReference>
<feature type="domain" description="Teneurin-like YD-shell" evidence="6">
    <location>
        <begin position="63"/>
        <end position="257"/>
    </location>
</feature>
<dbReference type="PANTHER" id="PTHR32305:SF15">
    <property type="entry name" value="PROTEIN RHSA-RELATED"/>
    <property type="match status" value="1"/>
</dbReference>
<dbReference type="Pfam" id="PF14449">
    <property type="entry name" value="PT-TG"/>
    <property type="match status" value="1"/>
</dbReference>
<evidence type="ECO:0000256" key="1">
    <source>
        <dbReference type="ARBA" id="ARBA00004613"/>
    </source>
</evidence>
<dbReference type="RefSeq" id="WP_188778205.1">
    <property type="nucleotide sequence ID" value="NZ_BMMB01000015.1"/>
</dbReference>
<reference evidence="7 8" key="1">
    <citation type="submission" date="2023-07" db="EMBL/GenBank/DDBJ databases">
        <title>Genomic Encyclopedia of Type Strains, Phase IV (KMG-IV): sequencing the most valuable type-strain genomes for metagenomic binning, comparative biology and taxonomic classification.</title>
        <authorList>
            <person name="Goeker M."/>
        </authorList>
    </citation>
    <scope>NUCLEOTIDE SEQUENCE [LARGE SCALE GENOMIC DNA]</scope>
    <source>
        <strain evidence="7 8">DSM 22170</strain>
    </source>
</reference>
<dbReference type="PANTHER" id="PTHR32305">
    <property type="match status" value="1"/>
</dbReference>
<evidence type="ECO:0000256" key="2">
    <source>
        <dbReference type="ARBA" id="ARBA00022525"/>
    </source>
</evidence>
<keyword evidence="3" id="KW-0677">Repeat</keyword>
<evidence type="ECO:0000259" key="6">
    <source>
        <dbReference type="Pfam" id="PF25023"/>
    </source>
</evidence>
<dbReference type="InterPro" id="IPR050708">
    <property type="entry name" value="T6SS_VgrG/RHS"/>
</dbReference>
<keyword evidence="8" id="KW-1185">Reference proteome</keyword>
<dbReference type="Gene3D" id="2.180.10.10">
    <property type="entry name" value="RHS repeat-associated core"/>
    <property type="match status" value="1"/>
</dbReference>
<evidence type="ECO:0000313" key="7">
    <source>
        <dbReference type="EMBL" id="MDR6246337.1"/>
    </source>
</evidence>
<accession>A0ABU1J5T4</accession>
<dbReference type="InterPro" id="IPR022385">
    <property type="entry name" value="Rhs_assc_core"/>
</dbReference>
<evidence type="ECO:0000259" key="5">
    <source>
        <dbReference type="Pfam" id="PF14449"/>
    </source>
</evidence>
<evidence type="ECO:0000256" key="3">
    <source>
        <dbReference type="ARBA" id="ARBA00022737"/>
    </source>
</evidence>
<dbReference type="Pfam" id="PF25023">
    <property type="entry name" value="TEN_YD-shell"/>
    <property type="match status" value="1"/>
</dbReference>
<protein>
    <submittedName>
        <fullName evidence="7">RHS repeat-associated protein</fullName>
    </submittedName>
</protein>
<sequence>MPGSAVDTGEDQGSRVGQDVYGSTEANSLIQEPERAESTNAATTDIATSTTITEDTYGLYGDLHMTYTAHNRLATVNGQTVRYDAEGNMLHGPLNGSMEDYRYDARNRLIEAGGVSYGYDNENNRNAITVDGKTTRFVINPHAMLSQVLMETDAQGTPQAWYVYGLGLISREDAAGHNQTNHYDLRGSTIALTDATGQVTDTYTYDTYGEQLEHIGDSEQPFQYNGRDGVQTDPNGLYQMRARYYNPEIKRFVNRDVVTGSIGNGNPVSYIDPFGLSADGAEWLKQGGSFVADAIPFVGTAKGIQEVFTGVDLITGQQLSVTDRVAAGGGTLLSWLPGGKVAGKWAVKGTVEGGTWLIGKLRKIGKTQVNEIEVAEKQSLRLKLDLQLFAGTRSSLTKKLKIMQQYNYRKWKVRFLMHISIPGMDLRRLWLSNICEQQQV</sequence>
<comment type="subcellular location">
    <subcellularLocation>
        <location evidence="1">Secreted</location>
    </subcellularLocation>
</comment>
<comment type="caution">
    <text evidence="7">The sequence shown here is derived from an EMBL/GenBank/DDBJ whole genome shotgun (WGS) entry which is preliminary data.</text>
</comment>
<dbReference type="EMBL" id="JAVDQH010000026">
    <property type="protein sequence ID" value="MDR6246337.1"/>
    <property type="molecule type" value="Genomic_DNA"/>
</dbReference>
<gene>
    <name evidence="7" type="ORF">JOC58_004268</name>
</gene>
<proteinExistence type="predicted"/>
<evidence type="ECO:0000256" key="4">
    <source>
        <dbReference type="SAM" id="MobiDB-lite"/>
    </source>
</evidence>
<keyword evidence="2" id="KW-0964">Secreted</keyword>
<evidence type="ECO:0000313" key="8">
    <source>
        <dbReference type="Proteomes" id="UP001185028"/>
    </source>
</evidence>
<dbReference type="NCBIfam" id="TIGR03696">
    <property type="entry name" value="Rhs_assc_core"/>
    <property type="match status" value="1"/>
</dbReference>
<feature type="domain" description="Pre-toxin TG" evidence="5">
    <location>
        <begin position="286"/>
        <end position="349"/>
    </location>
</feature>
<name>A0ABU1J5T4_9BACL</name>